<dbReference type="EMBL" id="JAWZYT010005321">
    <property type="protein sequence ID" value="KAK4290942.1"/>
    <property type="molecule type" value="Genomic_DNA"/>
</dbReference>
<comment type="caution">
    <text evidence="2">The sequence shown here is derived from an EMBL/GenBank/DDBJ whole genome shotgun (WGS) entry which is preliminary data.</text>
</comment>
<evidence type="ECO:0000313" key="2">
    <source>
        <dbReference type="EMBL" id="KAK4290942.1"/>
    </source>
</evidence>
<keyword evidence="3" id="KW-1185">Reference proteome</keyword>
<gene>
    <name evidence="2" type="ORF">Pmani_036196</name>
</gene>
<sequence length="129" mass="13961">MVVLSRKAVDKQCGNGRFSLSPRSGNKGVGAGGDDGGRVCEREGKESIGCGGRRRELVLNVVKCKRRSEGDCTHRRSSLPPFPADSQSRSPLLSLTPTRFRWPKRLSLTVAALTSIPCSRPSHPPHPSL</sequence>
<evidence type="ECO:0000313" key="3">
    <source>
        <dbReference type="Proteomes" id="UP001292094"/>
    </source>
</evidence>
<feature type="region of interest" description="Disordered" evidence="1">
    <location>
        <begin position="15"/>
        <end position="38"/>
    </location>
</feature>
<organism evidence="2 3">
    <name type="scientific">Petrolisthes manimaculis</name>
    <dbReference type="NCBI Taxonomy" id="1843537"/>
    <lineage>
        <taxon>Eukaryota</taxon>
        <taxon>Metazoa</taxon>
        <taxon>Ecdysozoa</taxon>
        <taxon>Arthropoda</taxon>
        <taxon>Crustacea</taxon>
        <taxon>Multicrustacea</taxon>
        <taxon>Malacostraca</taxon>
        <taxon>Eumalacostraca</taxon>
        <taxon>Eucarida</taxon>
        <taxon>Decapoda</taxon>
        <taxon>Pleocyemata</taxon>
        <taxon>Anomura</taxon>
        <taxon>Galatheoidea</taxon>
        <taxon>Porcellanidae</taxon>
        <taxon>Petrolisthes</taxon>
    </lineage>
</organism>
<protein>
    <submittedName>
        <fullName evidence="2">Uncharacterized protein</fullName>
    </submittedName>
</protein>
<name>A0AAE1TMN1_9EUCA</name>
<evidence type="ECO:0000256" key="1">
    <source>
        <dbReference type="SAM" id="MobiDB-lite"/>
    </source>
</evidence>
<proteinExistence type="predicted"/>
<accession>A0AAE1TMN1</accession>
<feature type="region of interest" description="Disordered" evidence="1">
    <location>
        <begin position="70"/>
        <end position="90"/>
    </location>
</feature>
<reference evidence="2" key="1">
    <citation type="submission" date="2023-11" db="EMBL/GenBank/DDBJ databases">
        <title>Genome assemblies of two species of porcelain crab, Petrolisthes cinctipes and Petrolisthes manimaculis (Anomura: Porcellanidae).</title>
        <authorList>
            <person name="Angst P."/>
        </authorList>
    </citation>
    <scope>NUCLEOTIDE SEQUENCE</scope>
    <source>
        <strain evidence="2">PB745_02</strain>
        <tissue evidence="2">Gill</tissue>
    </source>
</reference>
<dbReference type="Proteomes" id="UP001292094">
    <property type="component" value="Unassembled WGS sequence"/>
</dbReference>
<dbReference type="AlphaFoldDB" id="A0AAE1TMN1"/>